<evidence type="ECO:0000256" key="7">
    <source>
        <dbReference type="ARBA" id="ARBA00023136"/>
    </source>
</evidence>
<keyword evidence="6 8" id="KW-1133">Transmembrane helix</keyword>
<evidence type="ECO:0000256" key="6">
    <source>
        <dbReference type="ARBA" id="ARBA00022989"/>
    </source>
</evidence>
<dbReference type="InterPro" id="IPR003593">
    <property type="entry name" value="AAA+_ATPase"/>
</dbReference>
<dbReference type="GO" id="GO:0005886">
    <property type="term" value="C:plasma membrane"/>
    <property type="evidence" value="ECO:0007669"/>
    <property type="project" value="UniProtKB-ARBA"/>
</dbReference>
<dbReference type="PANTHER" id="PTHR19241">
    <property type="entry name" value="ATP-BINDING CASSETTE TRANSPORTER"/>
    <property type="match status" value="1"/>
</dbReference>
<accession>A0A9Q0JR88</accession>
<keyword evidence="2" id="KW-0813">Transport</keyword>
<dbReference type="AlphaFoldDB" id="A0A9Q0JR88"/>
<keyword evidence="11" id="KW-1185">Reference proteome</keyword>
<evidence type="ECO:0000259" key="9">
    <source>
        <dbReference type="PROSITE" id="PS50893"/>
    </source>
</evidence>
<dbReference type="PROSITE" id="PS50893">
    <property type="entry name" value="ABC_TRANSPORTER_2"/>
    <property type="match status" value="1"/>
</dbReference>
<evidence type="ECO:0000256" key="2">
    <source>
        <dbReference type="ARBA" id="ARBA00022448"/>
    </source>
</evidence>
<evidence type="ECO:0000256" key="1">
    <source>
        <dbReference type="ARBA" id="ARBA00004141"/>
    </source>
</evidence>
<evidence type="ECO:0000256" key="5">
    <source>
        <dbReference type="ARBA" id="ARBA00022840"/>
    </source>
</evidence>
<reference evidence="10" key="1">
    <citation type="submission" date="2022-02" db="EMBL/GenBank/DDBJ databases">
        <authorList>
            <person name="Henning P.M."/>
            <person name="McCubbin A.G."/>
            <person name="Shore J.S."/>
        </authorList>
    </citation>
    <scope>NUCLEOTIDE SEQUENCE</scope>
    <source>
        <strain evidence="10">F60SS</strain>
        <tissue evidence="10">Leaves</tissue>
    </source>
</reference>
<dbReference type="SMART" id="SM00382">
    <property type="entry name" value="AAA"/>
    <property type="match status" value="1"/>
</dbReference>
<dbReference type="Pfam" id="PF00005">
    <property type="entry name" value="ABC_tran"/>
    <property type="match status" value="2"/>
</dbReference>
<proteinExistence type="predicted"/>
<evidence type="ECO:0000256" key="4">
    <source>
        <dbReference type="ARBA" id="ARBA00022741"/>
    </source>
</evidence>
<evidence type="ECO:0000313" key="11">
    <source>
        <dbReference type="Proteomes" id="UP001141552"/>
    </source>
</evidence>
<feature type="transmembrane region" description="Helical" evidence="8">
    <location>
        <begin position="869"/>
        <end position="892"/>
    </location>
</feature>
<dbReference type="Gene3D" id="3.40.50.300">
    <property type="entry name" value="P-loop containing nucleotide triphosphate hydrolases"/>
    <property type="match status" value="2"/>
</dbReference>
<keyword evidence="3 8" id="KW-0812">Transmembrane</keyword>
<dbReference type="InterPro" id="IPR013525">
    <property type="entry name" value="ABC2_TM"/>
</dbReference>
<dbReference type="GO" id="GO:0016887">
    <property type="term" value="F:ATP hydrolysis activity"/>
    <property type="evidence" value="ECO:0007669"/>
    <property type="project" value="InterPro"/>
</dbReference>
<organism evidence="10 11">
    <name type="scientific">Turnera subulata</name>
    <dbReference type="NCBI Taxonomy" id="218843"/>
    <lineage>
        <taxon>Eukaryota</taxon>
        <taxon>Viridiplantae</taxon>
        <taxon>Streptophyta</taxon>
        <taxon>Embryophyta</taxon>
        <taxon>Tracheophyta</taxon>
        <taxon>Spermatophyta</taxon>
        <taxon>Magnoliopsida</taxon>
        <taxon>eudicotyledons</taxon>
        <taxon>Gunneridae</taxon>
        <taxon>Pentapetalae</taxon>
        <taxon>rosids</taxon>
        <taxon>fabids</taxon>
        <taxon>Malpighiales</taxon>
        <taxon>Passifloraceae</taxon>
        <taxon>Turnera</taxon>
    </lineage>
</organism>
<gene>
    <name evidence="10" type="ORF">Tsubulata_034687</name>
</gene>
<dbReference type="EMBL" id="JAKUCV010000462">
    <property type="protein sequence ID" value="KAJ4849885.1"/>
    <property type="molecule type" value="Genomic_DNA"/>
</dbReference>
<keyword evidence="7 8" id="KW-0472">Membrane</keyword>
<feature type="transmembrane region" description="Helical" evidence="8">
    <location>
        <begin position="735"/>
        <end position="753"/>
    </location>
</feature>
<evidence type="ECO:0000256" key="8">
    <source>
        <dbReference type="SAM" id="Phobius"/>
    </source>
</evidence>
<dbReference type="SUPFAM" id="SSF52540">
    <property type="entry name" value="P-loop containing nucleoside triphosphate hydrolases"/>
    <property type="match status" value="1"/>
</dbReference>
<evidence type="ECO:0000256" key="3">
    <source>
        <dbReference type="ARBA" id="ARBA00022692"/>
    </source>
</evidence>
<dbReference type="InterPro" id="IPR027417">
    <property type="entry name" value="P-loop_NTPase"/>
</dbReference>
<reference evidence="10" key="2">
    <citation type="journal article" date="2023" name="Plants (Basel)">
        <title>Annotation of the Turnera subulata (Passifloraceae) Draft Genome Reveals the S-Locus Evolved after the Divergence of Turneroideae from Passifloroideae in a Stepwise Manner.</title>
        <authorList>
            <person name="Henning P.M."/>
            <person name="Roalson E.H."/>
            <person name="Mir W."/>
            <person name="McCubbin A.G."/>
            <person name="Shore J.S."/>
        </authorList>
    </citation>
    <scope>NUCLEOTIDE SEQUENCE</scope>
    <source>
        <strain evidence="10">F60SS</strain>
    </source>
</reference>
<comment type="caution">
    <text evidence="10">The sequence shown here is derived from an EMBL/GenBank/DDBJ whole genome shotgun (WGS) entry which is preliminary data.</text>
</comment>
<sequence>MTPAIPNSESLFHNNHGAQAISEGEAPEKNGGEDMDDQLQRAAVERLPTFRRVKLSLFEDDNDKKGNSTVVDQEAAAARKRVVDVTKLGALERHVFIERLITKIEEDNLKLLTKFKERIDSLVNVIGNFRMHTVFSEVTKFETSPLITYCRMTLLLGPPGCGKTTLLKALAGKLQNQSLKVTGEITYNGFKFNEFVPHKTSAYISQYDQHISEMTVRETLDFSARCQGIGNRADLMEEICRKEKQAGIIPEPDIDTYMKAISAEGLKKTLQTDYILKVVSRKDQAQYWHLHEQPHHFVSVDKLVSIFQEFHVGQKLREELSEPSDKSETKKNALSFDKYSSRMELFKACMDREFLLIKRDAFVYVSRTLQVSSSNVTMGQVALAQRSLDYNDNYITYRQRMVLPFEPVTISFQNVNYFVETPKDFVAEVLEMIELDEIKDALVGNPGVSGISTEQRKRLTIAVELVSNPAIIFMDEPTTSLDARAAAIVMRVVKNIVKTNRTVVCTIHQPSIDVFEAFDELILMKNGGQVIYSGELGQYSSKLIDYFEGFRGIPKIKKNYNPATWMLEVTSPSSEAQLGLDFACLYQESHLFQENEELVRKLRIPPQGSRELHFPTRFSQNGWQQYKACLWKQSLSHWRSPKDNLARLAFATVSSLICGALSWQKGQQIDEEQDLLNILGSLYIFMQIIGSGNCSSVLPSFAKERIVVYRERFAGMYSSLAFSLAQITAEIPYTFVQAALFTAITYPAVNFYWSAYKAFWCFYTMFCTLLYYNYMGLLLVSLTPTFQVASVYSSFCYNLMNLFAGYIIPGPNMPKWWIWFYWICPASWSLRGIFTSQYGDIGKEISAYGERKAMSAFLRSYFGYNHDDLGLVAVVLLAFPAAFAITFAISIAKLNFQKR</sequence>
<feature type="transmembrane region" description="Helical" evidence="8">
    <location>
        <begin position="789"/>
        <end position="809"/>
    </location>
</feature>
<dbReference type="Proteomes" id="UP001141552">
    <property type="component" value="Unassembled WGS sequence"/>
</dbReference>
<protein>
    <recommendedName>
        <fullName evidence="9">ABC transporter domain-containing protein</fullName>
    </recommendedName>
</protein>
<keyword evidence="4" id="KW-0547">Nucleotide-binding</keyword>
<keyword evidence="5" id="KW-0067">ATP-binding</keyword>
<dbReference type="OrthoDB" id="66620at2759"/>
<dbReference type="InterPro" id="IPR003439">
    <property type="entry name" value="ABC_transporter-like_ATP-bd"/>
</dbReference>
<name>A0A9Q0JR88_9ROSI</name>
<comment type="subcellular location">
    <subcellularLocation>
        <location evidence="1">Membrane</location>
        <topology evidence="1">Multi-pass membrane protein</topology>
    </subcellularLocation>
</comment>
<evidence type="ECO:0000313" key="10">
    <source>
        <dbReference type="EMBL" id="KAJ4849885.1"/>
    </source>
</evidence>
<dbReference type="Pfam" id="PF01061">
    <property type="entry name" value="ABC2_membrane"/>
    <property type="match status" value="1"/>
</dbReference>
<dbReference type="GO" id="GO:0140359">
    <property type="term" value="F:ABC-type transporter activity"/>
    <property type="evidence" value="ECO:0007669"/>
    <property type="project" value="InterPro"/>
</dbReference>
<feature type="domain" description="ABC transporter" evidence="9">
    <location>
        <begin position="117"/>
        <end position="551"/>
    </location>
</feature>
<dbReference type="GO" id="GO:0005524">
    <property type="term" value="F:ATP binding"/>
    <property type="evidence" value="ECO:0007669"/>
    <property type="project" value="UniProtKB-KW"/>
</dbReference>
<feature type="transmembrane region" description="Helical" evidence="8">
    <location>
        <begin position="760"/>
        <end position="783"/>
    </location>
</feature>
<feature type="transmembrane region" description="Helical" evidence="8">
    <location>
        <begin position="816"/>
        <end position="834"/>
    </location>
</feature>